<evidence type="ECO:0000313" key="8">
    <source>
        <dbReference type="Proteomes" id="UP000093482"/>
    </source>
</evidence>
<dbReference type="InterPro" id="IPR000415">
    <property type="entry name" value="Nitroreductase-like"/>
</dbReference>
<keyword evidence="4 5" id="KW-0560">Oxidoreductase</keyword>
<evidence type="ECO:0000256" key="5">
    <source>
        <dbReference type="PIRNR" id="PIRNR005426"/>
    </source>
</evidence>
<reference evidence="7 8" key="1">
    <citation type="submission" date="2016-07" db="EMBL/GenBank/DDBJ databases">
        <title>Caryophanon latum genome sequencing.</title>
        <authorList>
            <person name="Verma A."/>
            <person name="Pal Y."/>
            <person name="Krishnamurthi S."/>
        </authorList>
    </citation>
    <scope>NUCLEOTIDE SEQUENCE [LARGE SCALE GENOMIC DNA]</scope>
    <source>
        <strain evidence="7 8">DSM 14151</strain>
    </source>
</reference>
<dbReference type="InterPro" id="IPR016446">
    <property type="entry name" value="Flavin_OxRdtase_Frp"/>
</dbReference>
<dbReference type="CDD" id="cd02146">
    <property type="entry name" value="NfsA-like"/>
    <property type="match status" value="1"/>
</dbReference>
<accession>A0A1C0YTJ9</accession>
<keyword evidence="3 5" id="KW-0288">FMN</keyword>
<dbReference type="Proteomes" id="UP000093482">
    <property type="component" value="Unassembled WGS sequence"/>
</dbReference>
<evidence type="ECO:0000259" key="6">
    <source>
        <dbReference type="Pfam" id="PF00881"/>
    </source>
</evidence>
<dbReference type="Pfam" id="PF00881">
    <property type="entry name" value="Nitroreductase"/>
    <property type="match status" value="1"/>
</dbReference>
<name>A0A1C0YTJ9_9BACL</name>
<dbReference type="Gene3D" id="3.40.109.10">
    <property type="entry name" value="NADH Oxidase"/>
    <property type="match status" value="1"/>
</dbReference>
<dbReference type="PANTHER" id="PTHR43425:SF2">
    <property type="entry name" value="OXYGEN-INSENSITIVE NADPH NITROREDUCTASE"/>
    <property type="match status" value="1"/>
</dbReference>
<dbReference type="RefSeq" id="WP_066464772.1">
    <property type="nucleotide sequence ID" value="NZ_MATO01000037.1"/>
</dbReference>
<evidence type="ECO:0000256" key="1">
    <source>
        <dbReference type="ARBA" id="ARBA00008366"/>
    </source>
</evidence>
<gene>
    <name evidence="7" type="ORF">A6K76_11565</name>
</gene>
<dbReference type="InterPro" id="IPR029479">
    <property type="entry name" value="Nitroreductase"/>
</dbReference>
<keyword evidence="5" id="KW-0521">NADP</keyword>
<dbReference type="EMBL" id="MATO01000037">
    <property type="protein sequence ID" value="OCS90496.1"/>
    <property type="molecule type" value="Genomic_DNA"/>
</dbReference>
<comment type="caution">
    <text evidence="7">The sequence shown here is derived from an EMBL/GenBank/DDBJ whole genome shotgun (WGS) entry which is preliminary data.</text>
</comment>
<evidence type="ECO:0000256" key="2">
    <source>
        <dbReference type="ARBA" id="ARBA00022630"/>
    </source>
</evidence>
<proteinExistence type="inferred from homology"/>
<organism evidence="7 8">
    <name type="scientific">Caryophanon latum</name>
    <dbReference type="NCBI Taxonomy" id="33977"/>
    <lineage>
        <taxon>Bacteria</taxon>
        <taxon>Bacillati</taxon>
        <taxon>Bacillota</taxon>
        <taxon>Bacilli</taxon>
        <taxon>Bacillales</taxon>
        <taxon>Caryophanaceae</taxon>
        <taxon>Caryophanon</taxon>
    </lineage>
</organism>
<keyword evidence="8" id="KW-1185">Reference proteome</keyword>
<comment type="similarity">
    <text evidence="1 5">Belongs to the flavin oxidoreductase frp family.</text>
</comment>
<sequence>MNTTITQLQQHTSIRRYKDEPIAPSILEAIIAAVQQAPSWINGQQVTIIRVTDKEKREKLMALAGNQPYVAQAPEFFVFCLDFYRAYEAAKLEGTEFAVEGNIDLLLVGATDVGIALGTAVVAAESFGLGTVAIGGVRKSPTEVIELLELPPYVYPVSGLCIGYPDEAPALKPRLPQEAQIFNNAYDRNVAPHLHVYNEQFSAYMSERTNGENSTNWTSGIAGFYGEPRYRGNGYADAAEALKQQKLLK</sequence>
<dbReference type="AlphaFoldDB" id="A0A1C0YTJ9"/>
<dbReference type="OrthoDB" id="9775805at2"/>
<dbReference type="GO" id="GO:0016491">
    <property type="term" value="F:oxidoreductase activity"/>
    <property type="evidence" value="ECO:0007669"/>
    <property type="project" value="UniProtKB-UniRule"/>
</dbReference>
<evidence type="ECO:0000256" key="4">
    <source>
        <dbReference type="ARBA" id="ARBA00023002"/>
    </source>
</evidence>
<protein>
    <submittedName>
        <fullName evidence="7">NADPH-dependent oxidoreductase</fullName>
    </submittedName>
</protein>
<dbReference type="SUPFAM" id="SSF55469">
    <property type="entry name" value="FMN-dependent nitroreductase-like"/>
    <property type="match status" value="1"/>
</dbReference>
<dbReference type="PANTHER" id="PTHR43425">
    <property type="entry name" value="OXYGEN-INSENSITIVE NADPH NITROREDUCTASE"/>
    <property type="match status" value="1"/>
</dbReference>
<dbReference type="PIRSF" id="PIRSF005426">
    <property type="entry name" value="Frp"/>
    <property type="match status" value="1"/>
</dbReference>
<evidence type="ECO:0000256" key="3">
    <source>
        <dbReference type="ARBA" id="ARBA00022643"/>
    </source>
</evidence>
<evidence type="ECO:0000313" key="7">
    <source>
        <dbReference type="EMBL" id="OCS90496.1"/>
    </source>
</evidence>
<keyword evidence="2 5" id="KW-0285">Flavoprotein</keyword>
<feature type="domain" description="Nitroreductase" evidence="6">
    <location>
        <begin position="9"/>
        <end position="164"/>
    </location>
</feature>